<dbReference type="InterPro" id="IPR036097">
    <property type="entry name" value="HisK_dim/P_sf"/>
</dbReference>
<evidence type="ECO:0000256" key="6">
    <source>
        <dbReference type="ARBA" id="ARBA00022777"/>
    </source>
</evidence>
<dbReference type="Pfam" id="PF00512">
    <property type="entry name" value="HisKA"/>
    <property type="match status" value="1"/>
</dbReference>
<keyword evidence="4" id="KW-0597">Phosphoprotein</keyword>
<dbReference type="GO" id="GO:0005524">
    <property type="term" value="F:ATP binding"/>
    <property type="evidence" value="ECO:0007669"/>
    <property type="project" value="UniProtKB-KW"/>
</dbReference>
<comment type="catalytic activity">
    <reaction evidence="1">
        <text>ATP + protein L-histidine = ADP + protein N-phospho-L-histidine.</text>
        <dbReference type="EC" id="2.7.13.3"/>
    </reaction>
</comment>
<accession>A0ABW1ZXN6</accession>
<dbReference type="CDD" id="cd00082">
    <property type="entry name" value="HisKA"/>
    <property type="match status" value="1"/>
</dbReference>
<comment type="caution">
    <text evidence="12">The sequence shown here is derived from an EMBL/GenBank/DDBJ whole genome shotgun (WGS) entry which is preliminary data.</text>
</comment>
<proteinExistence type="predicted"/>
<feature type="compositionally biased region" description="Low complexity" evidence="9">
    <location>
        <begin position="316"/>
        <end position="332"/>
    </location>
</feature>
<dbReference type="SUPFAM" id="SSF55874">
    <property type="entry name" value="ATPase domain of HSP90 chaperone/DNA topoisomerase II/histidine kinase"/>
    <property type="match status" value="1"/>
</dbReference>
<evidence type="ECO:0000256" key="1">
    <source>
        <dbReference type="ARBA" id="ARBA00000085"/>
    </source>
</evidence>
<evidence type="ECO:0000256" key="7">
    <source>
        <dbReference type="ARBA" id="ARBA00023012"/>
    </source>
</evidence>
<dbReference type="CDD" id="cd06225">
    <property type="entry name" value="HAMP"/>
    <property type="match status" value="1"/>
</dbReference>
<dbReference type="PRINTS" id="PR00344">
    <property type="entry name" value="BCTRLSENSOR"/>
</dbReference>
<dbReference type="SMART" id="SM00388">
    <property type="entry name" value="HisKA"/>
    <property type="match status" value="1"/>
</dbReference>
<dbReference type="InterPro" id="IPR005467">
    <property type="entry name" value="His_kinase_dom"/>
</dbReference>
<evidence type="ECO:0000256" key="3">
    <source>
        <dbReference type="ARBA" id="ARBA00012438"/>
    </source>
</evidence>
<dbReference type="EMBL" id="JBHSWE010000001">
    <property type="protein sequence ID" value="MFC6669962.1"/>
    <property type="molecule type" value="Genomic_DNA"/>
</dbReference>
<evidence type="ECO:0000256" key="8">
    <source>
        <dbReference type="SAM" id="Coils"/>
    </source>
</evidence>
<dbReference type="CDD" id="cd16922">
    <property type="entry name" value="HATPase_EvgS-ArcB-TorS-like"/>
    <property type="match status" value="1"/>
</dbReference>
<keyword evidence="12" id="KW-0067">ATP-binding</keyword>
<evidence type="ECO:0000256" key="5">
    <source>
        <dbReference type="ARBA" id="ARBA00022679"/>
    </source>
</evidence>
<evidence type="ECO:0000313" key="13">
    <source>
        <dbReference type="Proteomes" id="UP001596422"/>
    </source>
</evidence>
<keyword evidence="5" id="KW-0808">Transferase</keyword>
<dbReference type="RefSeq" id="WP_379908481.1">
    <property type="nucleotide sequence ID" value="NZ_JBHSWE010000001.1"/>
</dbReference>
<dbReference type="Gene3D" id="1.10.287.130">
    <property type="match status" value="1"/>
</dbReference>
<organism evidence="12 13">
    <name type="scientific">Marinobacterium aestuariivivens</name>
    <dbReference type="NCBI Taxonomy" id="1698799"/>
    <lineage>
        <taxon>Bacteria</taxon>
        <taxon>Pseudomonadati</taxon>
        <taxon>Pseudomonadota</taxon>
        <taxon>Gammaproteobacteria</taxon>
        <taxon>Oceanospirillales</taxon>
        <taxon>Oceanospirillaceae</taxon>
        <taxon>Marinobacterium</taxon>
    </lineage>
</organism>
<keyword evidence="12" id="KW-0547">Nucleotide-binding</keyword>
<gene>
    <name evidence="12" type="ORF">ACFQDL_07600</name>
</gene>
<evidence type="ECO:0000259" key="10">
    <source>
        <dbReference type="PROSITE" id="PS50109"/>
    </source>
</evidence>
<evidence type="ECO:0000313" key="12">
    <source>
        <dbReference type="EMBL" id="MFC6669962.1"/>
    </source>
</evidence>
<evidence type="ECO:0000256" key="2">
    <source>
        <dbReference type="ARBA" id="ARBA00004370"/>
    </source>
</evidence>
<dbReference type="Pfam" id="PF02518">
    <property type="entry name" value="HATPase_c"/>
    <property type="match status" value="1"/>
</dbReference>
<reference evidence="13" key="1">
    <citation type="journal article" date="2019" name="Int. J. Syst. Evol. Microbiol.">
        <title>The Global Catalogue of Microorganisms (GCM) 10K type strain sequencing project: providing services to taxonomists for standard genome sequencing and annotation.</title>
        <authorList>
            <consortium name="The Broad Institute Genomics Platform"/>
            <consortium name="The Broad Institute Genome Sequencing Center for Infectious Disease"/>
            <person name="Wu L."/>
            <person name="Ma J."/>
        </authorList>
    </citation>
    <scope>NUCLEOTIDE SEQUENCE [LARGE SCALE GENOMIC DNA]</scope>
    <source>
        <strain evidence="13">NBRC 111756</strain>
    </source>
</reference>
<keyword evidence="13" id="KW-1185">Reference proteome</keyword>
<dbReference type="PROSITE" id="PS50885">
    <property type="entry name" value="HAMP"/>
    <property type="match status" value="1"/>
</dbReference>
<dbReference type="InterPro" id="IPR050736">
    <property type="entry name" value="Sensor_HK_Regulatory"/>
</dbReference>
<feature type="domain" description="HAMP" evidence="11">
    <location>
        <begin position="3"/>
        <end position="43"/>
    </location>
</feature>
<dbReference type="InterPro" id="IPR003594">
    <property type="entry name" value="HATPase_dom"/>
</dbReference>
<dbReference type="InterPro" id="IPR004358">
    <property type="entry name" value="Sig_transdc_His_kin-like_C"/>
</dbReference>
<dbReference type="Pfam" id="PF00672">
    <property type="entry name" value="HAMP"/>
    <property type="match status" value="1"/>
</dbReference>
<dbReference type="SMART" id="SM00387">
    <property type="entry name" value="HATPase_c"/>
    <property type="match status" value="1"/>
</dbReference>
<dbReference type="Proteomes" id="UP001596422">
    <property type="component" value="Unassembled WGS sequence"/>
</dbReference>
<keyword evidence="7" id="KW-0902">Two-component regulatory system</keyword>
<dbReference type="SMART" id="SM00304">
    <property type="entry name" value="HAMP"/>
    <property type="match status" value="1"/>
</dbReference>
<dbReference type="Gene3D" id="6.10.340.10">
    <property type="match status" value="1"/>
</dbReference>
<feature type="coiled-coil region" evidence="8">
    <location>
        <begin position="49"/>
        <end position="80"/>
    </location>
</feature>
<sequence>MSATQRVESGDYQVSLDIRREDEFGKLGHAFNQMTAGVRDRDRALADAAEKLDQRVRQRTAELEEAKEAALRSAREAQLANRSKSAFLANMSHEIRTPMNAILGFTDILAGQIRDPQQRQYLTSIQSSGKSLLTLINDILDLSKVEAGKLELIPTAVNPRDLCAEMEQLFSQRMAEKQLEFRIDIDDELPPALILDETRIRQILINLIGNAVKFTERGHIRLALRCHYPTASKSSLDLLLEVEDSGIGIPESQQQAVFGAFEQRSGQSAERYGGTGLGLAICKRLVELMGARSTSTAGRTGAVVSRSDCTASVSRRCPTCPTRRQRPSSSRRSTLRPPPCWWSMISPSIAT</sequence>
<evidence type="ECO:0000256" key="4">
    <source>
        <dbReference type="ARBA" id="ARBA00022553"/>
    </source>
</evidence>
<dbReference type="Gene3D" id="3.30.565.10">
    <property type="entry name" value="Histidine kinase-like ATPase, C-terminal domain"/>
    <property type="match status" value="1"/>
</dbReference>
<protein>
    <recommendedName>
        <fullName evidence="3">histidine kinase</fullName>
        <ecNumber evidence="3">2.7.13.3</ecNumber>
    </recommendedName>
</protein>
<keyword evidence="6" id="KW-0418">Kinase</keyword>
<evidence type="ECO:0000256" key="9">
    <source>
        <dbReference type="SAM" id="MobiDB-lite"/>
    </source>
</evidence>
<dbReference type="PANTHER" id="PTHR43711">
    <property type="entry name" value="TWO-COMPONENT HISTIDINE KINASE"/>
    <property type="match status" value="1"/>
</dbReference>
<feature type="domain" description="Histidine kinase" evidence="10">
    <location>
        <begin position="90"/>
        <end position="299"/>
    </location>
</feature>
<dbReference type="InterPro" id="IPR003661">
    <property type="entry name" value="HisK_dim/P_dom"/>
</dbReference>
<dbReference type="SUPFAM" id="SSF47384">
    <property type="entry name" value="Homodimeric domain of signal transducing histidine kinase"/>
    <property type="match status" value="1"/>
</dbReference>
<evidence type="ECO:0000259" key="11">
    <source>
        <dbReference type="PROSITE" id="PS50885"/>
    </source>
</evidence>
<dbReference type="EC" id="2.7.13.3" evidence="3"/>
<dbReference type="PROSITE" id="PS50109">
    <property type="entry name" value="HIS_KIN"/>
    <property type="match status" value="1"/>
</dbReference>
<keyword evidence="8" id="KW-0175">Coiled coil</keyword>
<dbReference type="PANTHER" id="PTHR43711:SF26">
    <property type="entry name" value="SENSOR HISTIDINE KINASE RCSC"/>
    <property type="match status" value="1"/>
</dbReference>
<dbReference type="InterPro" id="IPR003660">
    <property type="entry name" value="HAMP_dom"/>
</dbReference>
<feature type="region of interest" description="Disordered" evidence="9">
    <location>
        <begin position="316"/>
        <end position="337"/>
    </location>
</feature>
<dbReference type="SUPFAM" id="SSF158472">
    <property type="entry name" value="HAMP domain-like"/>
    <property type="match status" value="1"/>
</dbReference>
<name>A0ABW1ZXN6_9GAMM</name>
<dbReference type="InterPro" id="IPR036890">
    <property type="entry name" value="HATPase_C_sf"/>
</dbReference>
<comment type="subcellular location">
    <subcellularLocation>
        <location evidence="2">Membrane</location>
    </subcellularLocation>
</comment>